<feature type="transmembrane region" description="Helical" evidence="6">
    <location>
        <begin position="124"/>
        <end position="144"/>
    </location>
</feature>
<proteinExistence type="inferred from homology"/>
<dbReference type="InterPro" id="IPR038330">
    <property type="entry name" value="TspO/MBR-related_sf"/>
</dbReference>
<organism evidence="7">
    <name type="scientific">Agromyces sp. G08B096</name>
    <dbReference type="NCBI Taxonomy" id="3156399"/>
    <lineage>
        <taxon>Bacteria</taxon>
        <taxon>Bacillati</taxon>
        <taxon>Actinomycetota</taxon>
        <taxon>Actinomycetes</taxon>
        <taxon>Micrococcales</taxon>
        <taxon>Microbacteriaceae</taxon>
        <taxon>Agromyces</taxon>
    </lineage>
</organism>
<accession>A0AAU7WAA6</accession>
<evidence type="ECO:0000256" key="5">
    <source>
        <dbReference type="ARBA" id="ARBA00023136"/>
    </source>
</evidence>
<dbReference type="RefSeq" id="WP_350348836.1">
    <property type="nucleotide sequence ID" value="NZ_CP158374.1"/>
</dbReference>
<name>A0AAU7WAA6_9MICO</name>
<feature type="transmembrane region" description="Helical" evidence="6">
    <location>
        <begin position="71"/>
        <end position="90"/>
    </location>
</feature>
<feature type="transmembrane region" description="Helical" evidence="6">
    <location>
        <begin position="164"/>
        <end position="185"/>
    </location>
</feature>
<reference evidence="7" key="1">
    <citation type="submission" date="2024-05" db="EMBL/GenBank/DDBJ databases">
        <authorList>
            <person name="Yu L."/>
        </authorList>
    </citation>
    <scope>NUCLEOTIDE SEQUENCE</scope>
    <source>
        <strain evidence="7">G08B096</strain>
    </source>
</reference>
<dbReference type="AlphaFoldDB" id="A0AAU7WAA6"/>
<evidence type="ECO:0000313" key="7">
    <source>
        <dbReference type="EMBL" id="XBX82820.1"/>
    </source>
</evidence>
<feature type="transmembrane region" description="Helical" evidence="6">
    <location>
        <begin position="197"/>
        <end position="216"/>
    </location>
</feature>
<evidence type="ECO:0000256" key="2">
    <source>
        <dbReference type="ARBA" id="ARBA00007524"/>
    </source>
</evidence>
<protein>
    <submittedName>
        <fullName evidence="7">TspO/MBR family protein</fullName>
    </submittedName>
</protein>
<dbReference type="Gene3D" id="1.20.1260.100">
    <property type="entry name" value="TspO/MBR protein"/>
    <property type="match status" value="1"/>
</dbReference>
<keyword evidence="3 6" id="KW-0812">Transmembrane</keyword>
<sequence length="281" mass="28477">MSGPERAGASHAGRSRAADLVRQCVVAVSAVVAVVGAFVGSGAAGGTRIQDAAGGALAADATPIAPAGPAFAIWTLIYFGLLVYAVWQFLPAQRAADRQRRLAYPVAASLLLNAAWILSVQAGLLWLSVAVIAVLLAVLCWAYWTCVRHPPHHLADALITDGTIGLYLGWVSIATAANVAAALAASGFDGAGIPAEVWAIVVIAVATIAVAALGVASRGGLAPMLAASWGLAWIAVGRLTGEPHSVPVAIAAIVGIVVIVASTLTARVIAARTRRLGPVRD</sequence>
<dbReference type="Pfam" id="PF03073">
    <property type="entry name" value="TspO_MBR"/>
    <property type="match status" value="1"/>
</dbReference>
<comment type="subcellular location">
    <subcellularLocation>
        <location evidence="1">Membrane</location>
        <topology evidence="1">Multi-pass membrane protein</topology>
    </subcellularLocation>
</comment>
<feature type="transmembrane region" description="Helical" evidence="6">
    <location>
        <begin position="221"/>
        <end position="240"/>
    </location>
</feature>
<evidence type="ECO:0000256" key="6">
    <source>
        <dbReference type="SAM" id="Phobius"/>
    </source>
</evidence>
<evidence type="ECO:0000256" key="1">
    <source>
        <dbReference type="ARBA" id="ARBA00004141"/>
    </source>
</evidence>
<dbReference type="GO" id="GO:0016020">
    <property type="term" value="C:membrane"/>
    <property type="evidence" value="ECO:0007669"/>
    <property type="project" value="UniProtKB-SubCell"/>
</dbReference>
<evidence type="ECO:0000256" key="4">
    <source>
        <dbReference type="ARBA" id="ARBA00022989"/>
    </source>
</evidence>
<keyword evidence="4 6" id="KW-1133">Transmembrane helix</keyword>
<dbReference type="InterPro" id="IPR004307">
    <property type="entry name" value="TspO_MBR"/>
</dbReference>
<feature type="transmembrane region" description="Helical" evidence="6">
    <location>
        <begin position="102"/>
        <end position="118"/>
    </location>
</feature>
<keyword evidence="5 6" id="KW-0472">Membrane</keyword>
<feature type="transmembrane region" description="Helical" evidence="6">
    <location>
        <begin position="246"/>
        <end position="270"/>
    </location>
</feature>
<comment type="similarity">
    <text evidence="2">Belongs to the TspO/BZRP family.</text>
</comment>
<feature type="transmembrane region" description="Helical" evidence="6">
    <location>
        <begin position="20"/>
        <end position="39"/>
    </location>
</feature>
<evidence type="ECO:0000256" key="3">
    <source>
        <dbReference type="ARBA" id="ARBA00022692"/>
    </source>
</evidence>
<dbReference type="PANTHER" id="PTHR33802:SF1">
    <property type="entry name" value="XK-RELATED PROTEIN"/>
    <property type="match status" value="1"/>
</dbReference>
<dbReference type="PANTHER" id="PTHR33802">
    <property type="entry name" value="SI:CH211-161H7.5-RELATED"/>
    <property type="match status" value="1"/>
</dbReference>
<dbReference type="EMBL" id="CP158374">
    <property type="protein sequence ID" value="XBX82820.1"/>
    <property type="molecule type" value="Genomic_DNA"/>
</dbReference>
<gene>
    <name evidence="7" type="ORF">ABIQ69_02555</name>
</gene>